<accession>A0A4D6KXD2</accession>
<proteinExistence type="predicted"/>
<protein>
    <submittedName>
        <fullName evidence="2">Uncharacterized protein</fullName>
    </submittedName>
</protein>
<reference evidence="2 3" key="1">
    <citation type="submission" date="2019-04" db="EMBL/GenBank/DDBJ databases">
        <title>An improved genome assembly and genetic linkage map for asparagus bean, Vigna unguiculata ssp. sesquipedialis.</title>
        <authorList>
            <person name="Xia Q."/>
            <person name="Zhang R."/>
            <person name="Dong Y."/>
        </authorList>
    </citation>
    <scope>NUCLEOTIDE SEQUENCE [LARGE SCALE GENOMIC DNA]</scope>
    <source>
        <tissue evidence="2">Leaf</tissue>
    </source>
</reference>
<gene>
    <name evidence="2" type="ORF">DEO72_LG2g1889</name>
</gene>
<feature type="region of interest" description="Disordered" evidence="1">
    <location>
        <begin position="68"/>
        <end position="117"/>
    </location>
</feature>
<name>A0A4D6KXD2_VIGUN</name>
<dbReference type="Proteomes" id="UP000501690">
    <property type="component" value="Linkage Group LG2"/>
</dbReference>
<keyword evidence="3" id="KW-1185">Reference proteome</keyword>
<dbReference type="EMBL" id="CP039346">
    <property type="protein sequence ID" value="QCD81560.1"/>
    <property type="molecule type" value="Genomic_DNA"/>
</dbReference>
<organism evidence="2 3">
    <name type="scientific">Vigna unguiculata</name>
    <name type="common">Cowpea</name>
    <dbReference type="NCBI Taxonomy" id="3917"/>
    <lineage>
        <taxon>Eukaryota</taxon>
        <taxon>Viridiplantae</taxon>
        <taxon>Streptophyta</taxon>
        <taxon>Embryophyta</taxon>
        <taxon>Tracheophyta</taxon>
        <taxon>Spermatophyta</taxon>
        <taxon>Magnoliopsida</taxon>
        <taxon>eudicotyledons</taxon>
        <taxon>Gunneridae</taxon>
        <taxon>Pentapetalae</taxon>
        <taxon>rosids</taxon>
        <taxon>fabids</taxon>
        <taxon>Fabales</taxon>
        <taxon>Fabaceae</taxon>
        <taxon>Papilionoideae</taxon>
        <taxon>50 kb inversion clade</taxon>
        <taxon>NPAAA clade</taxon>
        <taxon>indigoferoid/millettioid clade</taxon>
        <taxon>Phaseoleae</taxon>
        <taxon>Vigna</taxon>
    </lineage>
</organism>
<evidence type="ECO:0000313" key="3">
    <source>
        <dbReference type="Proteomes" id="UP000501690"/>
    </source>
</evidence>
<dbReference type="AlphaFoldDB" id="A0A4D6KXD2"/>
<evidence type="ECO:0000256" key="1">
    <source>
        <dbReference type="SAM" id="MobiDB-lite"/>
    </source>
</evidence>
<sequence>MLLESSIIPSIESSRQSILPASYPFSASPLFTTHHRFIHLWRGGGESQKLGRLSHSREEETRKKGRFRKLGGSGVHGGGHRRCVSGSGVHGSGHRRCQRHLQGETAPVSHAGRRNKEEKRLRWFGSRRRHRRW</sequence>
<evidence type="ECO:0000313" key="2">
    <source>
        <dbReference type="EMBL" id="QCD81560.1"/>
    </source>
</evidence>